<dbReference type="PANTHER" id="PTHR43404">
    <property type="entry name" value="LIPOPOLYSACCHARIDE CHOLINEPHOSPHOTRANSFERASE LICD"/>
    <property type="match status" value="1"/>
</dbReference>
<dbReference type="Pfam" id="PF04991">
    <property type="entry name" value="LicD"/>
    <property type="match status" value="1"/>
</dbReference>
<accession>A0AAW4W5D4</accession>
<keyword evidence="3" id="KW-1185">Reference proteome</keyword>
<reference evidence="2 3" key="1">
    <citation type="submission" date="2021-10" db="EMBL/GenBank/DDBJ databases">
        <title>Anaerobic single-cell dispensing facilitates the cultivation of human gut bacteria.</title>
        <authorList>
            <person name="Afrizal A."/>
        </authorList>
    </citation>
    <scope>NUCLEOTIDE SEQUENCE [LARGE SCALE GENOMIC DNA]</scope>
    <source>
        <strain evidence="2 3">CLA-AA-H217</strain>
    </source>
</reference>
<organism evidence="2 3">
    <name type="scientific">Blautia fusiformis</name>
    <dbReference type="NCBI Taxonomy" id="2881264"/>
    <lineage>
        <taxon>Bacteria</taxon>
        <taxon>Bacillati</taxon>
        <taxon>Bacillota</taxon>
        <taxon>Clostridia</taxon>
        <taxon>Lachnospirales</taxon>
        <taxon>Lachnospiraceae</taxon>
        <taxon>Blautia</taxon>
    </lineage>
</organism>
<dbReference type="AlphaFoldDB" id="A0AAW4W5D4"/>
<name>A0AAW4W5D4_9FIRM</name>
<dbReference type="EMBL" id="JAJEQQ010000020">
    <property type="protein sequence ID" value="MCC2228566.1"/>
    <property type="molecule type" value="Genomic_DNA"/>
</dbReference>
<comment type="caution">
    <text evidence="2">The sequence shown here is derived from an EMBL/GenBank/DDBJ whole genome shotgun (WGS) entry which is preliminary data.</text>
</comment>
<dbReference type="GO" id="GO:0009100">
    <property type="term" value="P:glycoprotein metabolic process"/>
    <property type="evidence" value="ECO:0007669"/>
    <property type="project" value="UniProtKB-ARBA"/>
</dbReference>
<proteinExistence type="predicted"/>
<evidence type="ECO:0000313" key="3">
    <source>
        <dbReference type="Proteomes" id="UP001198612"/>
    </source>
</evidence>
<dbReference type="InterPro" id="IPR007074">
    <property type="entry name" value="LicD/FKTN/FKRP_NTP_transf"/>
</dbReference>
<dbReference type="PANTHER" id="PTHR43404:SF2">
    <property type="entry name" value="LIPOPOLYSACCHARIDE CHOLINEPHOSPHOTRANSFERASE LICD"/>
    <property type="match status" value="1"/>
</dbReference>
<dbReference type="InterPro" id="IPR052942">
    <property type="entry name" value="LPS_cholinephosphotransferase"/>
</dbReference>
<protein>
    <submittedName>
        <fullName evidence="2">LicD family protein</fullName>
    </submittedName>
</protein>
<gene>
    <name evidence="2" type="ORF">LKD40_12230</name>
</gene>
<evidence type="ECO:0000259" key="1">
    <source>
        <dbReference type="Pfam" id="PF04991"/>
    </source>
</evidence>
<sequence>MRKLDNTEVKKYILNILCEFAAFCDQNGLRYYLSGGTLLGAVRHKGFIPWDDDVDLLMPRPDFDKLHDLLRKGNIRPYYKLISLQMGNSFWPFAKIIDTRTYVKNEYSNVDQHLWIDIFPMDGLPDDKEESDILLSKAEPLKKWINRCSATIGKGKGFVRSIVKIPMILFLRMYTPERFGRKLDKLAHQYDFDKQEYIGGVAWSLGPNERMKKKEYLPYNDVEFCGKKFHAPACWKFYLTQIYGDYMQLPPESKRINHEFDAYIEG</sequence>
<dbReference type="Proteomes" id="UP001198612">
    <property type="component" value="Unassembled WGS sequence"/>
</dbReference>
<evidence type="ECO:0000313" key="2">
    <source>
        <dbReference type="EMBL" id="MCC2228566.1"/>
    </source>
</evidence>
<feature type="domain" description="LicD/FKTN/FKRP nucleotidyltransferase" evidence="1">
    <location>
        <begin position="24"/>
        <end position="244"/>
    </location>
</feature>